<proteinExistence type="predicted"/>
<feature type="compositionally biased region" description="Polar residues" evidence="1">
    <location>
        <begin position="475"/>
        <end position="494"/>
    </location>
</feature>
<dbReference type="AlphaFoldDB" id="A0A9J6F9J9"/>
<feature type="compositionally biased region" description="Basic residues" evidence="1">
    <location>
        <begin position="592"/>
        <end position="605"/>
    </location>
</feature>
<keyword evidence="3" id="KW-1185">Reference proteome</keyword>
<accession>A0A9J6F9J9</accession>
<evidence type="ECO:0000313" key="3">
    <source>
        <dbReference type="Proteomes" id="UP000821853"/>
    </source>
</evidence>
<dbReference type="VEuPathDB" id="VectorBase:HLOH_062483"/>
<dbReference type="EMBL" id="JABSTR010000001">
    <property type="protein sequence ID" value="KAH9359666.1"/>
    <property type="molecule type" value="Genomic_DNA"/>
</dbReference>
<gene>
    <name evidence="2" type="ORF">HPB48_012814</name>
</gene>
<dbReference type="Proteomes" id="UP000821853">
    <property type="component" value="Chromosome 1"/>
</dbReference>
<feature type="region of interest" description="Disordered" evidence="1">
    <location>
        <begin position="576"/>
        <end position="605"/>
    </location>
</feature>
<organism evidence="2 3">
    <name type="scientific">Haemaphysalis longicornis</name>
    <name type="common">Bush tick</name>
    <dbReference type="NCBI Taxonomy" id="44386"/>
    <lineage>
        <taxon>Eukaryota</taxon>
        <taxon>Metazoa</taxon>
        <taxon>Ecdysozoa</taxon>
        <taxon>Arthropoda</taxon>
        <taxon>Chelicerata</taxon>
        <taxon>Arachnida</taxon>
        <taxon>Acari</taxon>
        <taxon>Parasitiformes</taxon>
        <taxon>Ixodida</taxon>
        <taxon>Ixodoidea</taxon>
        <taxon>Ixodidae</taxon>
        <taxon>Haemaphysalinae</taxon>
        <taxon>Haemaphysalis</taxon>
    </lineage>
</organism>
<evidence type="ECO:0000256" key="1">
    <source>
        <dbReference type="SAM" id="MobiDB-lite"/>
    </source>
</evidence>
<reference evidence="2 3" key="1">
    <citation type="journal article" date="2020" name="Cell">
        <title>Large-Scale Comparative Analyses of Tick Genomes Elucidate Their Genetic Diversity and Vector Capacities.</title>
        <authorList>
            <consortium name="Tick Genome and Microbiome Consortium (TIGMIC)"/>
            <person name="Jia N."/>
            <person name="Wang J."/>
            <person name="Shi W."/>
            <person name="Du L."/>
            <person name="Sun Y."/>
            <person name="Zhan W."/>
            <person name="Jiang J.F."/>
            <person name="Wang Q."/>
            <person name="Zhang B."/>
            <person name="Ji P."/>
            <person name="Bell-Sakyi L."/>
            <person name="Cui X.M."/>
            <person name="Yuan T.T."/>
            <person name="Jiang B.G."/>
            <person name="Yang W.F."/>
            <person name="Lam T.T."/>
            <person name="Chang Q.C."/>
            <person name="Ding S.J."/>
            <person name="Wang X.J."/>
            <person name="Zhu J.G."/>
            <person name="Ruan X.D."/>
            <person name="Zhao L."/>
            <person name="Wei J.T."/>
            <person name="Ye R.Z."/>
            <person name="Que T.C."/>
            <person name="Du C.H."/>
            <person name="Zhou Y.H."/>
            <person name="Cheng J.X."/>
            <person name="Dai P.F."/>
            <person name="Guo W.B."/>
            <person name="Han X.H."/>
            <person name="Huang E.J."/>
            <person name="Li L.F."/>
            <person name="Wei W."/>
            <person name="Gao Y.C."/>
            <person name="Liu J.Z."/>
            <person name="Shao H.Z."/>
            <person name="Wang X."/>
            <person name="Wang C.C."/>
            <person name="Yang T.C."/>
            <person name="Huo Q.B."/>
            <person name="Li W."/>
            <person name="Chen H.Y."/>
            <person name="Chen S.E."/>
            <person name="Zhou L.G."/>
            <person name="Ni X.B."/>
            <person name="Tian J.H."/>
            <person name="Sheng Y."/>
            <person name="Liu T."/>
            <person name="Pan Y.S."/>
            <person name="Xia L.Y."/>
            <person name="Li J."/>
            <person name="Zhao F."/>
            <person name="Cao W.C."/>
        </authorList>
    </citation>
    <scope>NUCLEOTIDE SEQUENCE [LARGE SCALE GENOMIC DNA]</scope>
    <source>
        <strain evidence="2">HaeL-2018</strain>
    </source>
</reference>
<feature type="region of interest" description="Disordered" evidence="1">
    <location>
        <begin position="465"/>
        <end position="494"/>
    </location>
</feature>
<evidence type="ECO:0000313" key="2">
    <source>
        <dbReference type="EMBL" id="KAH9359666.1"/>
    </source>
</evidence>
<comment type="caution">
    <text evidence="2">The sequence shown here is derived from an EMBL/GenBank/DDBJ whole genome shotgun (WGS) entry which is preliminary data.</text>
</comment>
<protein>
    <submittedName>
        <fullName evidence="2">Uncharacterized protein</fullName>
    </submittedName>
</protein>
<name>A0A9J6F9J9_HAELO</name>
<sequence length="605" mass="64021">MAHNHCPPLTRILLRERICPQFFLPLPISSLVTSSATRSANLLAATGLVPNTHAPRGCPSGQQPPNNHERLLGFASPPLLPLFLDEASRPPFLDVLMLPPPHLVDAGTNPFLPPFPIPTITLPPQVSTPPLLSIGTFTMVIGDQALATLVNSQAAAPSNLGRAPITSTGQVTSLTMAQPSDGFVSAAMPITTIETDIPLLSSQGRQGLANNNTGASTQNHNPACTCNIGPEVLTAGFPPAQQQSSSMSSQTRGHTSLPQFTVLIDDSGIPPLLDEIIRPRTALQGTAPQILLPPSQPPSFIRPHTAFQGTAPQFLPPPFQPPSFPQPVQQTLRALDVGSILIVIGDQPLATMVNRSSSASANPPREDTTQSEPMRNYFPHGLAMVPRQPSTITHDTPADSTSPIAPVTTIEIDIPLFNTDSLPVLADNNTVATIHTSNSPSIPPQFSAMADQPSTEATTVEIVRDPGQHYDSDGTLDTTESSLAPPNRNATPQNNTFAIVPLQAVTTTAPTAEFSPLPQGVVAANTGATVPSVWLEDPGAPAMTHGNQASQPTRYRFAVNIGHFSPSTTPIVRLEAEPQNSPPGPVVPRPAVRSRTHVHSTQRQL</sequence>
<dbReference type="OMA" id="TITHDTP"/>